<proteinExistence type="predicted"/>
<keyword evidence="3" id="KW-0012">Acyltransferase</keyword>
<accession>A0ABT7V5W2</accession>
<feature type="transmembrane region" description="Helical" evidence="1">
    <location>
        <begin position="204"/>
        <end position="221"/>
    </location>
</feature>
<keyword evidence="4" id="KW-1185">Reference proteome</keyword>
<dbReference type="GO" id="GO:0016746">
    <property type="term" value="F:acyltransferase activity"/>
    <property type="evidence" value="ECO:0007669"/>
    <property type="project" value="UniProtKB-KW"/>
</dbReference>
<feature type="transmembrane region" description="Helical" evidence="1">
    <location>
        <begin position="166"/>
        <end position="184"/>
    </location>
</feature>
<reference evidence="3 4" key="3">
    <citation type="submission" date="2023-06" db="EMBL/GenBank/DDBJ databases">
        <authorList>
            <person name="Zeman M."/>
            <person name="Kubasova T."/>
            <person name="Jahodarova E."/>
            <person name="Nykrynova M."/>
            <person name="Rychlik I."/>
        </authorList>
    </citation>
    <scope>NUCLEOTIDE SEQUENCE [LARGE SCALE GENOMIC DNA]</scope>
    <source>
        <strain evidence="3 4">153_Feed</strain>
    </source>
</reference>
<keyword evidence="1" id="KW-0812">Transmembrane</keyword>
<name>A0ABT7V5W2_9ACTN</name>
<feature type="domain" description="Acyltransferase 3" evidence="2">
    <location>
        <begin position="11"/>
        <end position="349"/>
    </location>
</feature>
<feature type="transmembrane region" description="Helical" evidence="1">
    <location>
        <begin position="294"/>
        <end position="316"/>
    </location>
</feature>
<feature type="transmembrane region" description="Helical" evidence="1">
    <location>
        <begin position="100"/>
        <end position="121"/>
    </location>
</feature>
<organism evidence="3 4">
    <name type="scientific">Thermophilibacter provencensis</name>
    <dbReference type="NCBI Taxonomy" id="1852386"/>
    <lineage>
        <taxon>Bacteria</taxon>
        <taxon>Bacillati</taxon>
        <taxon>Actinomycetota</taxon>
        <taxon>Coriobacteriia</taxon>
        <taxon>Coriobacteriales</taxon>
        <taxon>Atopobiaceae</taxon>
        <taxon>Thermophilibacter</taxon>
    </lineage>
</organism>
<dbReference type="EMBL" id="JAUDEA010000031">
    <property type="protein sequence ID" value="MDM8271979.1"/>
    <property type="molecule type" value="Genomic_DNA"/>
</dbReference>
<feature type="transmembrane region" description="Helical" evidence="1">
    <location>
        <begin position="49"/>
        <end position="75"/>
    </location>
</feature>
<keyword evidence="3" id="KW-0808">Transferase</keyword>
<reference evidence="3 4" key="1">
    <citation type="submission" date="2023-06" db="EMBL/GenBank/DDBJ databases">
        <title>Identification and characterization of horizontal gene transfer across gut microbiota members of farm animals based on homology search.</title>
        <authorList>
            <person name="Schwarzerova J."/>
            <person name="Nykrynova M."/>
            <person name="Jureckova K."/>
            <person name="Cejkova D."/>
            <person name="Rychlik I."/>
        </authorList>
    </citation>
    <scope>NUCLEOTIDE SEQUENCE [LARGE SCALE GENOMIC DNA]</scope>
    <source>
        <strain evidence="3 4">153_Feed</strain>
    </source>
</reference>
<protein>
    <submittedName>
        <fullName evidence="3">Acyltransferase family protein</fullName>
    </submittedName>
</protein>
<dbReference type="Pfam" id="PF01757">
    <property type="entry name" value="Acyl_transf_3"/>
    <property type="match status" value="1"/>
</dbReference>
<feature type="transmembrane region" description="Helical" evidence="1">
    <location>
        <begin position="228"/>
        <end position="254"/>
    </location>
</feature>
<feature type="transmembrane region" description="Helical" evidence="1">
    <location>
        <begin position="141"/>
        <end position="159"/>
    </location>
</feature>
<gene>
    <name evidence="3" type="ORF">QUW25_09905</name>
</gene>
<comment type="caution">
    <text evidence="3">The sequence shown here is derived from an EMBL/GenBank/DDBJ whole genome shotgun (WGS) entry which is preliminary data.</text>
</comment>
<sequence length="371" mass="39501">MSERAPQRRNPRIEVLRLVAIAGISVFHTFQTWFDAATGGTWQASPPALFALGLISLLGAYGNHVFFLISGYFLVPRAAAAARDPGYWADQARRTARRALPILASVLLYALLALAVSTWLVPMERVSLAKTQWLVGGLQFIWVYLAVVVATPVIGLVWAHVRRPRIAVAVLVALVFAVNAYIAFVSPGSEERGLLEWRKLMSAVSYLVAFLTGGALSGRALPRTRALLGACVGAALLTESVAGLSGNTALLAALSFKSTSLVSFALAVASLAVAAGLSADGADRRPEGEKTTRLARLACELTPSILGFYVVQSLFGSIWHPLVDDLCTAALAYGEAALLVVGVVASLVFLACVLAFDRLVRIPLLRLLHLA</sequence>
<keyword evidence="1" id="KW-1133">Transmembrane helix</keyword>
<dbReference type="RefSeq" id="WP_289512053.1">
    <property type="nucleotide sequence ID" value="NZ_JAUDEA010000031.1"/>
</dbReference>
<feature type="transmembrane region" description="Helical" evidence="1">
    <location>
        <begin position="260"/>
        <end position="282"/>
    </location>
</feature>
<evidence type="ECO:0000256" key="1">
    <source>
        <dbReference type="SAM" id="Phobius"/>
    </source>
</evidence>
<evidence type="ECO:0000313" key="3">
    <source>
        <dbReference type="EMBL" id="MDM8271979.1"/>
    </source>
</evidence>
<keyword evidence="1" id="KW-0472">Membrane</keyword>
<dbReference type="Proteomes" id="UP001529256">
    <property type="component" value="Unassembled WGS sequence"/>
</dbReference>
<feature type="transmembrane region" description="Helical" evidence="1">
    <location>
        <begin position="15"/>
        <end position="34"/>
    </location>
</feature>
<reference evidence="4" key="2">
    <citation type="submission" date="2023-06" db="EMBL/GenBank/DDBJ databases">
        <title>Identification and characterization of horizontal gene transfer across gut microbiota members of farm animals based on homology search.</title>
        <authorList>
            <person name="Zeman M."/>
            <person name="Kubasova T."/>
            <person name="Jahodarova E."/>
            <person name="Nykrynova M."/>
            <person name="Rychlik I."/>
        </authorList>
    </citation>
    <scope>NUCLEOTIDE SEQUENCE [LARGE SCALE GENOMIC DNA]</scope>
    <source>
        <strain evidence="4">153_Feed</strain>
    </source>
</reference>
<evidence type="ECO:0000259" key="2">
    <source>
        <dbReference type="Pfam" id="PF01757"/>
    </source>
</evidence>
<feature type="transmembrane region" description="Helical" evidence="1">
    <location>
        <begin position="336"/>
        <end position="356"/>
    </location>
</feature>
<evidence type="ECO:0000313" key="4">
    <source>
        <dbReference type="Proteomes" id="UP001529256"/>
    </source>
</evidence>
<dbReference type="InterPro" id="IPR002656">
    <property type="entry name" value="Acyl_transf_3_dom"/>
</dbReference>